<keyword evidence="10" id="KW-1185">Reference proteome</keyword>
<evidence type="ECO:0000256" key="7">
    <source>
        <dbReference type="SAM" id="MobiDB-lite"/>
    </source>
</evidence>
<proteinExistence type="predicted"/>
<dbReference type="Proteomes" id="UP001497600">
    <property type="component" value="Chromosome G"/>
</dbReference>
<dbReference type="PANTHER" id="PTHR22928:SF3">
    <property type="entry name" value="TELOMERE-ASSOCIATED PROTEIN RIF1"/>
    <property type="match status" value="1"/>
</dbReference>
<feature type="region of interest" description="Disordered" evidence="7">
    <location>
        <begin position="1"/>
        <end position="99"/>
    </location>
</feature>
<feature type="region of interest" description="Disordered" evidence="7">
    <location>
        <begin position="119"/>
        <end position="153"/>
    </location>
</feature>
<feature type="compositionally biased region" description="Basic residues" evidence="7">
    <location>
        <begin position="1223"/>
        <end position="1242"/>
    </location>
</feature>
<feature type="compositionally biased region" description="Low complexity" evidence="7">
    <location>
        <begin position="138"/>
        <end position="151"/>
    </location>
</feature>
<evidence type="ECO:0000256" key="5">
    <source>
        <dbReference type="ARBA" id="ARBA00023242"/>
    </source>
</evidence>
<evidence type="ECO:0000313" key="9">
    <source>
        <dbReference type="EMBL" id="CAK7918046.1"/>
    </source>
</evidence>
<dbReference type="EMBL" id="OZ004259">
    <property type="protein sequence ID" value="CAK7918046.1"/>
    <property type="molecule type" value="Genomic_DNA"/>
</dbReference>
<protein>
    <recommendedName>
        <fullName evidence="8">Telomere-associated protein Rif1 N-terminal domain-containing protein</fullName>
    </recommendedName>
</protein>
<evidence type="ECO:0000256" key="1">
    <source>
        <dbReference type="ARBA" id="ARBA00004123"/>
    </source>
</evidence>
<feature type="compositionally biased region" description="Polar residues" evidence="7">
    <location>
        <begin position="24"/>
        <end position="55"/>
    </location>
</feature>
<evidence type="ECO:0000256" key="2">
    <source>
        <dbReference type="ARBA" id="ARBA00004574"/>
    </source>
</evidence>
<dbReference type="Pfam" id="PF12231">
    <property type="entry name" value="Rif1_N"/>
    <property type="match status" value="1"/>
</dbReference>
<evidence type="ECO:0000256" key="3">
    <source>
        <dbReference type="ARBA" id="ARBA00022454"/>
    </source>
</evidence>
<feature type="compositionally biased region" description="Polar residues" evidence="7">
    <location>
        <begin position="119"/>
        <end position="129"/>
    </location>
</feature>
<keyword evidence="6" id="KW-0131">Cell cycle</keyword>
<accession>A0ABP0EHV3</accession>
<evidence type="ECO:0000259" key="8">
    <source>
        <dbReference type="Pfam" id="PF12231"/>
    </source>
</evidence>
<evidence type="ECO:0000256" key="6">
    <source>
        <dbReference type="ARBA" id="ARBA00023306"/>
    </source>
</evidence>
<evidence type="ECO:0000256" key="4">
    <source>
        <dbReference type="ARBA" id="ARBA00022895"/>
    </source>
</evidence>
<dbReference type="InterPro" id="IPR022031">
    <property type="entry name" value="Rif1_N"/>
</dbReference>
<gene>
    <name evidence="9" type="ORF">CAAN4_G11474</name>
</gene>
<evidence type="ECO:0000313" key="10">
    <source>
        <dbReference type="Proteomes" id="UP001497600"/>
    </source>
</evidence>
<feature type="compositionally biased region" description="Polar residues" evidence="7">
    <location>
        <begin position="1191"/>
        <end position="1218"/>
    </location>
</feature>
<feature type="compositionally biased region" description="Polar residues" evidence="7">
    <location>
        <begin position="76"/>
        <end position="99"/>
    </location>
</feature>
<keyword evidence="5" id="KW-0539">Nucleus</keyword>
<comment type="subcellular location">
    <subcellularLocation>
        <location evidence="2">Chromosome</location>
        <location evidence="2">Telomere</location>
    </subcellularLocation>
    <subcellularLocation>
        <location evidence="1">Nucleus</location>
    </subcellularLocation>
</comment>
<feature type="compositionally biased region" description="Basic and acidic residues" evidence="7">
    <location>
        <begin position="1375"/>
        <end position="1384"/>
    </location>
</feature>
<sequence length="1527" mass="170411">MRQSSTTTKRTLRSGGGSKKNAGHGSSTKDVGTIESNGSVASPTLHSMPSDNGVISSDKESYSFEARPLSKLGSPSVGNSGTKLDSNESVPLSTTESTTYVLSKPRPVLAPLSQFAYPDQSSDLNSSPIKPTKPSKLNNVSSSPVKTSSSPTKRKKAVVFSDDLISTLSASSPNKTHIAMAKGDPQSLASPLKSILKFNILNEIPSNLNQSTTNPSENINSINNPSNPEFWLSGTIIQLPPGSSELPQLITGMMTVLSNPEFPRKFEVYAALNHMCKSNTSEKLFRLLTINTVNQSNESPSRKGVNAGSLAQNYVSTLSTYIQRDIIALETQLFEGGEDQSKIDPFCTRIISQALKLMAYLMADQELNNFISVEHARWFYLHASEMASKPTLSKTLVLSYLVIIKDCRFAGKRKRQIFDITNEISEKMLQCLLSMKGFSSSSLVVEKYLALKNLIANFPTMMAKNFDHWFVVLLVNLCDLNSPLYVKVINMGVQPLLEAARNFISNKNVLFSVRRLLATPLPQEIKSFSADSKISPSSQFDSLESQNISTFDFLVSNLEELIRNGQYKASMDIWVAITLLTSNSSSGYETWNYLSRWLKVHKFCFNQQDTNAKVTALISWKAIIYNVCHNDLDDLKRHSDETPTITTTKGKSDNPLNAILKPKVKLLLHPLLNVTAVESQKEIIDVLHSLFLSIIYTIFGTSGTKYMHIYWDKIIQPVLANFYFKKGLSNAYMNQLGTRVLNRLLKSVTAVNETNFNDMRCLSNDPITLNEINSINPKWVYSRFDRIMQNLVLVFKLEKLALEHKLNFLYNFFNCLKLSIKKEIGTTDSTYDIIDNVPFILDILFRHNKLTFEEVHKLIINLNDTFGPANLIGRTAGQDIAMSTPSVYYEILKNSMGDLSRQNLGELFALIYSAIGEKSNITFITDLLKLQKESPNDAIDEFLIQALNNKRISKTSKFELDLVSEFFQSITENFETITKKLIQDIVLGSPEEFERLSNSLQVAKWTLPVFKYFILLMHDAPHYHLKQMTLNLILLKWEDSEVFINLVDFLIENKFNFELFNLRKNIMRKFKGLDGFYQFQFRQSWQSYLTSVADSNNFVLLDEFLLASLDSSFDVKPYIRNRWDKLPILKKAWLTGNPELYIDKSIVPPPPPLPPVEVHVPASTIAPSPSPSGASVALDSDVTLDADITLDSSSPIKTSPPIENSTASLAAPATGTSTPSKAGKSKGRAKKGKSSTKSRKKPTKAETAATSHVGNFDIHSFTAMLTAKLSSPASKKEKDVVESVENNVPKEDSIQKEESIQLPEAGQDLIHDSPQVEDHTPTDTNSQINNDNNDNFDYEMYMRQDEDGPKSPEIEGTMEESLGSKRSASPDIGESQEKRFKLEGNSEENIELTQASVVEVSESGPKFQPETNAEEEEVISSLESDTHISPSTRAVGDNINQSSSQNYIMNDALPAALDIEDSNMQSSDESTELHTLQNGKEDIAANIGAVVQEVSDEQIESMTQQDRFDLETKLLGFMLRLRNSHPQ</sequence>
<keyword evidence="3" id="KW-0158">Chromosome</keyword>
<reference evidence="9 10" key="1">
    <citation type="submission" date="2024-01" db="EMBL/GenBank/DDBJ databases">
        <authorList>
            <consortium name="Genoscope - CEA"/>
            <person name="William W."/>
        </authorList>
    </citation>
    <scope>NUCLEOTIDE SEQUENCE [LARGE SCALE GENOMIC DNA]</scope>
    <source>
        <strain evidence="9 10">29B2s-10</strain>
    </source>
</reference>
<feature type="compositionally biased region" description="Basic and acidic residues" evidence="7">
    <location>
        <begin position="1288"/>
        <end position="1299"/>
    </location>
</feature>
<feature type="domain" description="Telomere-associated protein Rif1 N-terminal" evidence="8">
    <location>
        <begin position="312"/>
        <end position="714"/>
    </location>
</feature>
<organism evidence="9 10">
    <name type="scientific">[Candida] anglica</name>
    <dbReference type="NCBI Taxonomy" id="148631"/>
    <lineage>
        <taxon>Eukaryota</taxon>
        <taxon>Fungi</taxon>
        <taxon>Dikarya</taxon>
        <taxon>Ascomycota</taxon>
        <taxon>Saccharomycotina</taxon>
        <taxon>Pichiomycetes</taxon>
        <taxon>Debaryomycetaceae</taxon>
        <taxon>Kurtzmaniella</taxon>
    </lineage>
</organism>
<feature type="region of interest" description="Disordered" evidence="7">
    <location>
        <begin position="1158"/>
        <end position="1177"/>
    </location>
</feature>
<dbReference type="PANTHER" id="PTHR22928">
    <property type="entry name" value="TELOMERE-ASSOCIATED PROTEIN RIF1"/>
    <property type="match status" value="1"/>
</dbReference>
<keyword evidence="4" id="KW-0779">Telomere</keyword>
<feature type="compositionally biased region" description="Basic and acidic residues" evidence="7">
    <location>
        <begin position="1340"/>
        <end position="1353"/>
    </location>
</feature>
<feature type="compositionally biased region" description="Basic and acidic residues" evidence="7">
    <location>
        <begin position="1309"/>
        <end position="1321"/>
    </location>
</feature>
<name>A0ABP0EHV3_9ASCO</name>
<feature type="region of interest" description="Disordered" evidence="7">
    <location>
        <begin position="1269"/>
        <end position="1387"/>
    </location>
</feature>
<feature type="region of interest" description="Disordered" evidence="7">
    <location>
        <begin position="1191"/>
        <end position="1251"/>
    </location>
</feature>